<dbReference type="Pfam" id="PF03992">
    <property type="entry name" value="ABM"/>
    <property type="match status" value="1"/>
</dbReference>
<keyword evidence="2" id="KW-0503">Monooxygenase</keyword>
<protein>
    <submittedName>
        <fullName evidence="2">Monooxygenase</fullName>
    </submittedName>
</protein>
<dbReference type="SUPFAM" id="SSF54909">
    <property type="entry name" value="Dimeric alpha+beta barrel"/>
    <property type="match status" value="1"/>
</dbReference>
<dbReference type="Gene3D" id="3.30.70.100">
    <property type="match status" value="1"/>
</dbReference>
<evidence type="ECO:0000313" key="3">
    <source>
        <dbReference type="Proteomes" id="UP000031196"/>
    </source>
</evidence>
<comment type="caution">
    <text evidence="2">The sequence shown here is derived from an EMBL/GenBank/DDBJ whole genome shotgun (WGS) entry which is preliminary data.</text>
</comment>
<dbReference type="EMBL" id="JWTB01000042">
    <property type="protein sequence ID" value="KIC63288.1"/>
    <property type="molecule type" value="Genomic_DNA"/>
</dbReference>
<dbReference type="GO" id="GO:0004497">
    <property type="term" value="F:monooxygenase activity"/>
    <property type="evidence" value="ECO:0007669"/>
    <property type="project" value="UniProtKB-KW"/>
</dbReference>
<feature type="domain" description="ABM" evidence="1">
    <location>
        <begin position="4"/>
        <end position="76"/>
    </location>
</feature>
<evidence type="ECO:0000259" key="1">
    <source>
        <dbReference type="Pfam" id="PF03992"/>
    </source>
</evidence>
<dbReference type="AlphaFoldDB" id="A0A0B4E9J5"/>
<dbReference type="InterPro" id="IPR011008">
    <property type="entry name" value="Dimeric_a/b-barrel"/>
</dbReference>
<evidence type="ECO:0000313" key="2">
    <source>
        <dbReference type="EMBL" id="KIC63288.1"/>
    </source>
</evidence>
<keyword evidence="2" id="KW-0560">Oxidoreductase</keyword>
<dbReference type="OrthoDB" id="7867302at2"/>
<name>A0A0B4E9J5_PSEPS</name>
<proteinExistence type="predicted"/>
<dbReference type="InterPro" id="IPR007138">
    <property type="entry name" value="ABM_dom"/>
</dbReference>
<reference evidence="2 3" key="1">
    <citation type="submission" date="2014-12" db="EMBL/GenBank/DDBJ databases">
        <title>Genome sequencing of Arthrobacter phenanthrenivorans SWC37.</title>
        <authorList>
            <person name="Tan P.W."/>
            <person name="Chan K.-G."/>
        </authorList>
    </citation>
    <scope>NUCLEOTIDE SEQUENCE [LARGE SCALE GENOMIC DNA]</scope>
    <source>
        <strain evidence="2 3">SWC37</strain>
    </source>
</reference>
<dbReference type="Proteomes" id="UP000031196">
    <property type="component" value="Unassembled WGS sequence"/>
</dbReference>
<accession>A0A0B4E9J5</accession>
<dbReference type="RefSeq" id="WP_043455775.1">
    <property type="nucleotide sequence ID" value="NZ_JWTB01000042.1"/>
</dbReference>
<gene>
    <name evidence="2" type="ORF">RM50_18530</name>
</gene>
<organism evidence="2 3">
    <name type="scientific">Pseudarthrobacter phenanthrenivorans</name>
    <name type="common">Arthrobacter phenanthrenivorans</name>
    <dbReference type="NCBI Taxonomy" id="361575"/>
    <lineage>
        <taxon>Bacteria</taxon>
        <taxon>Bacillati</taxon>
        <taxon>Actinomycetota</taxon>
        <taxon>Actinomycetes</taxon>
        <taxon>Micrococcales</taxon>
        <taxon>Micrococcaceae</taxon>
        <taxon>Pseudarthrobacter</taxon>
    </lineage>
</organism>
<sequence>MTAIVHFEVRIDPARRDDAAKYLSETLAATHAWPGNQGIEALVDDADPCHILVVETWATTQDHDDYAAWRTTPEGKSALHEILAGPPTKQVYSSSLPLDLQPSLG</sequence>